<feature type="region of interest" description="Disordered" evidence="8">
    <location>
        <begin position="1"/>
        <end position="232"/>
    </location>
</feature>
<evidence type="ECO:0000256" key="1">
    <source>
        <dbReference type="ARBA" id="ARBA00004123"/>
    </source>
</evidence>
<reference evidence="10" key="1">
    <citation type="submission" date="2015-02" db="EMBL/GenBank/DDBJ databases">
        <title>Genome sequencing for Strongylocentrotus purpuratus.</title>
        <authorList>
            <person name="Murali S."/>
            <person name="Liu Y."/>
            <person name="Vee V."/>
            <person name="English A."/>
            <person name="Wang M."/>
            <person name="Skinner E."/>
            <person name="Han Y."/>
            <person name="Muzny D.M."/>
            <person name="Worley K.C."/>
            <person name="Gibbs R.A."/>
        </authorList>
    </citation>
    <scope>NUCLEOTIDE SEQUENCE</scope>
</reference>
<reference evidence="9" key="2">
    <citation type="submission" date="2021-01" db="UniProtKB">
        <authorList>
            <consortium name="EnsemblMetazoa"/>
        </authorList>
    </citation>
    <scope>IDENTIFICATION</scope>
</reference>
<name>A0A7M7N799_STRPU</name>
<dbReference type="CTD" id="54856"/>
<feature type="region of interest" description="Disordered" evidence="8">
    <location>
        <begin position="2512"/>
        <end position="2553"/>
    </location>
</feature>
<evidence type="ECO:0000256" key="3">
    <source>
        <dbReference type="ARBA" id="ARBA00022553"/>
    </source>
</evidence>
<dbReference type="InterPro" id="IPR036600">
    <property type="entry name" value="PAH_sf"/>
</dbReference>
<dbReference type="SUPFAM" id="SSF46689">
    <property type="entry name" value="Homeodomain-like"/>
    <property type="match status" value="1"/>
</dbReference>
<evidence type="ECO:0000256" key="2">
    <source>
        <dbReference type="ARBA" id="ARBA00022491"/>
    </source>
</evidence>
<dbReference type="KEGG" id="spu:578026"/>
<feature type="region of interest" description="Disordered" evidence="8">
    <location>
        <begin position="1248"/>
        <end position="1271"/>
    </location>
</feature>
<dbReference type="GeneID" id="578026"/>
<feature type="compositionally biased region" description="Basic residues" evidence="8">
    <location>
        <begin position="304"/>
        <end position="313"/>
    </location>
</feature>
<evidence type="ECO:0000313" key="10">
    <source>
        <dbReference type="Proteomes" id="UP000007110"/>
    </source>
</evidence>
<feature type="region of interest" description="Disordered" evidence="8">
    <location>
        <begin position="1456"/>
        <end position="1527"/>
    </location>
</feature>
<dbReference type="FunCoup" id="A0A7M7N799">
    <property type="interactions" value="1072"/>
</dbReference>
<dbReference type="RefSeq" id="XP_030832230.1">
    <property type="nucleotide sequence ID" value="XM_030976370.1"/>
</dbReference>
<dbReference type="FunFam" id="1.20.1160.11:FF:000006">
    <property type="entry name" value="GON-4-like protein isoform X1"/>
    <property type="match status" value="1"/>
</dbReference>
<dbReference type="GO" id="GO:0003712">
    <property type="term" value="F:transcription coregulator activity"/>
    <property type="evidence" value="ECO:0000318"/>
    <property type="project" value="GO_Central"/>
</dbReference>
<feature type="compositionally biased region" description="Basic and acidic residues" evidence="8">
    <location>
        <begin position="2326"/>
        <end position="2343"/>
    </location>
</feature>
<dbReference type="InterPro" id="IPR052435">
    <property type="entry name" value="YY1-Transcr_Regul"/>
</dbReference>
<feature type="compositionally biased region" description="Basic and acidic residues" evidence="8">
    <location>
        <begin position="158"/>
        <end position="169"/>
    </location>
</feature>
<dbReference type="PANTHER" id="PTHR16088">
    <property type="entry name" value="YY1 ASSOCIATED PROTEIN-RELATED"/>
    <property type="match status" value="1"/>
</dbReference>
<dbReference type="InParanoid" id="A0A7M7N799"/>
<keyword evidence="6 7" id="KW-0539">Nucleus</keyword>
<evidence type="ECO:0000256" key="5">
    <source>
        <dbReference type="ARBA" id="ARBA00023163"/>
    </source>
</evidence>
<feature type="compositionally biased region" description="Basic and acidic residues" evidence="8">
    <location>
        <begin position="21"/>
        <end position="46"/>
    </location>
</feature>
<feature type="compositionally biased region" description="Acidic residues" evidence="8">
    <location>
        <begin position="2523"/>
        <end position="2553"/>
    </location>
</feature>
<dbReference type="InterPro" id="IPR049257">
    <property type="entry name" value="Gon4l/CASP8AP2_myb-like"/>
</dbReference>
<feature type="compositionally biased region" description="Low complexity" evidence="8">
    <location>
        <begin position="253"/>
        <end position="280"/>
    </location>
</feature>
<proteinExistence type="predicted"/>
<dbReference type="OrthoDB" id="10067378at2759"/>
<dbReference type="InterPro" id="IPR009057">
    <property type="entry name" value="Homeodomain-like_sf"/>
</dbReference>
<dbReference type="Pfam" id="PF21227">
    <property type="entry name" value="Myb_DNA-binding_7"/>
    <property type="match status" value="1"/>
</dbReference>
<feature type="compositionally biased region" description="Basic and acidic residues" evidence="8">
    <location>
        <begin position="2394"/>
        <end position="2426"/>
    </location>
</feature>
<protein>
    <recommendedName>
        <fullName evidence="11">GON-4-like protein</fullName>
    </recommendedName>
</protein>
<organism evidence="9 10">
    <name type="scientific">Strongylocentrotus purpuratus</name>
    <name type="common">Purple sea urchin</name>
    <dbReference type="NCBI Taxonomy" id="7668"/>
    <lineage>
        <taxon>Eukaryota</taxon>
        <taxon>Metazoa</taxon>
        <taxon>Echinodermata</taxon>
        <taxon>Eleutherozoa</taxon>
        <taxon>Echinozoa</taxon>
        <taxon>Echinoidea</taxon>
        <taxon>Euechinoidea</taxon>
        <taxon>Echinacea</taxon>
        <taxon>Camarodonta</taxon>
        <taxon>Echinidea</taxon>
        <taxon>Strongylocentrotidae</taxon>
        <taxon>Strongylocentrotus</taxon>
    </lineage>
</organism>
<keyword evidence="5" id="KW-0804">Transcription</keyword>
<feature type="compositionally biased region" description="Polar residues" evidence="8">
    <location>
        <begin position="2269"/>
        <end position="2325"/>
    </location>
</feature>
<keyword evidence="10" id="KW-1185">Reference proteome</keyword>
<evidence type="ECO:0000313" key="9">
    <source>
        <dbReference type="EnsemblMetazoa" id="XP_030832230"/>
    </source>
</evidence>
<evidence type="ECO:0000256" key="8">
    <source>
        <dbReference type="SAM" id="MobiDB-lite"/>
    </source>
</evidence>
<feature type="compositionally biased region" description="Basic and acidic residues" evidence="8">
    <location>
        <begin position="104"/>
        <end position="132"/>
    </location>
</feature>
<accession>A0A7M7N799</accession>
<dbReference type="EnsemblMetazoa" id="XM_030976370">
    <property type="protein sequence ID" value="XP_030832230"/>
    <property type="gene ID" value="LOC578026"/>
</dbReference>
<keyword evidence="3" id="KW-0597">Phosphoprotein</keyword>
<feature type="compositionally biased region" description="Polar residues" evidence="8">
    <location>
        <begin position="473"/>
        <end position="500"/>
    </location>
</feature>
<comment type="subcellular location">
    <subcellularLocation>
        <location evidence="1 7">Nucleus</location>
    </subcellularLocation>
</comment>
<feature type="compositionally biased region" description="Polar residues" evidence="8">
    <location>
        <begin position="2452"/>
        <end position="2470"/>
    </location>
</feature>
<dbReference type="InterPro" id="IPR003822">
    <property type="entry name" value="PAH"/>
</dbReference>
<dbReference type="OMA" id="HRNYKDC"/>
<feature type="region of interest" description="Disordered" evidence="8">
    <location>
        <begin position="1669"/>
        <end position="1711"/>
    </location>
</feature>
<dbReference type="Gene3D" id="1.20.1160.11">
    <property type="entry name" value="Paired amphipathic helix"/>
    <property type="match status" value="1"/>
</dbReference>
<feature type="region of interest" description="Disordered" evidence="8">
    <location>
        <begin position="2133"/>
        <end position="2471"/>
    </location>
</feature>
<dbReference type="Proteomes" id="UP000007110">
    <property type="component" value="Unassembled WGS sequence"/>
</dbReference>
<evidence type="ECO:0000256" key="6">
    <source>
        <dbReference type="ARBA" id="ARBA00023242"/>
    </source>
</evidence>
<feature type="compositionally biased region" description="Low complexity" evidence="8">
    <location>
        <begin position="830"/>
        <end position="843"/>
    </location>
</feature>
<evidence type="ECO:0008006" key="11">
    <source>
        <dbReference type="Google" id="ProtNLM"/>
    </source>
</evidence>
<feature type="compositionally biased region" description="Polar residues" evidence="8">
    <location>
        <begin position="47"/>
        <end position="61"/>
    </location>
</feature>
<dbReference type="PANTHER" id="PTHR16088:SF3">
    <property type="entry name" value="GON-4-LIKE PROTEIN"/>
    <property type="match status" value="1"/>
</dbReference>
<feature type="region of interest" description="Disordered" evidence="8">
    <location>
        <begin position="815"/>
        <end position="843"/>
    </location>
</feature>
<dbReference type="Gene3D" id="1.10.10.60">
    <property type="entry name" value="Homeodomain-like"/>
    <property type="match status" value="1"/>
</dbReference>
<feature type="region of interest" description="Disordered" evidence="8">
    <location>
        <begin position="1745"/>
        <end position="1767"/>
    </location>
</feature>
<feature type="compositionally biased region" description="Acidic residues" evidence="8">
    <location>
        <begin position="2134"/>
        <end position="2249"/>
    </location>
</feature>
<feature type="compositionally biased region" description="Basic and acidic residues" evidence="8">
    <location>
        <begin position="1484"/>
        <end position="1495"/>
    </location>
</feature>
<keyword evidence="4" id="KW-0805">Transcription regulation</keyword>
<evidence type="ECO:0000256" key="7">
    <source>
        <dbReference type="PROSITE-ProRule" id="PRU00810"/>
    </source>
</evidence>
<dbReference type="Pfam" id="PF02671">
    <property type="entry name" value="PAH"/>
    <property type="match status" value="1"/>
</dbReference>
<feature type="region of interest" description="Disordered" evidence="8">
    <location>
        <begin position="251"/>
        <end position="313"/>
    </location>
</feature>
<dbReference type="PROSITE" id="PS51477">
    <property type="entry name" value="PAH"/>
    <property type="match status" value="1"/>
</dbReference>
<dbReference type="SUPFAM" id="SSF47762">
    <property type="entry name" value="PAH2 domain"/>
    <property type="match status" value="2"/>
</dbReference>
<keyword evidence="2" id="KW-0678">Repressor</keyword>
<dbReference type="GO" id="GO:0006355">
    <property type="term" value="P:regulation of DNA-templated transcription"/>
    <property type="evidence" value="ECO:0000318"/>
    <property type="project" value="GO_Central"/>
</dbReference>
<feature type="region of interest" description="Disordered" evidence="8">
    <location>
        <begin position="2070"/>
        <end position="2109"/>
    </location>
</feature>
<evidence type="ECO:0000256" key="4">
    <source>
        <dbReference type="ARBA" id="ARBA00023015"/>
    </source>
</evidence>
<feature type="compositionally biased region" description="Polar residues" evidence="8">
    <location>
        <begin position="1259"/>
        <end position="1271"/>
    </location>
</feature>
<dbReference type="GO" id="GO:0005634">
    <property type="term" value="C:nucleus"/>
    <property type="evidence" value="ECO:0000318"/>
    <property type="project" value="GO_Central"/>
</dbReference>
<feature type="region of interest" description="Disordered" evidence="8">
    <location>
        <begin position="468"/>
        <end position="524"/>
    </location>
</feature>
<dbReference type="CDD" id="cd12202">
    <property type="entry name" value="CASP8AP2"/>
    <property type="match status" value="1"/>
</dbReference>
<sequence>MEEGGKEQSEPSENGKSLDPVNKEVECPNSSESHRVSAEAKADASRGETSQDAAETGSSNNEVEREGQVEPMESSEASDQQPDTKDTNDPEGDVVTTPVTACSKEADMEEHVASPAREQSETHSAHSSHEKPCSIGENDQCEEIAMSKATVFSSSPSKGKESVSVRVLDDQALDSQPSTPPEKGRSEIFDESMLTESPAYSEDGRLVIGTPRSPESPGDEAVPGPGFEVDRTRHPADVGCEVEIAGDFLPLDSFPSTSQHTPSTSQHTPSTSQYTPSTSFCENPETETDLSLNQTPPRTGPKSIRSKKRKRKRLVLARKKQRKVMPVRRVVQEEDNLVQAIDQALDLDDDLERKLEENAAKNNLTAINVKSILHHVITNEHVLSMVRNTMTDAGLVEIEREPAAYTPKLTRAKLKEATEKVGNMPYVWPLSPVKNKKATPGFIEINFSDDTSSDDEDYEPTLDELMREESDYESVTSQMSDFGSPCASTPPRSVQPSITESEMEGSPAPESAPATDTPKTSHRPVARHLQVVPVPMGPPPPPLNPDRLGDDDAFLRELAAVTKEEANIIAHRTRSKLTIDKPLEAIEASFIAPDAEHDMYDVYESDHEDIEWKKWLSSLYRTEDTTHTEPTDDEQNDPEYNFLAEEEPVDKEDFRTDRAVRVSKKELNGLLDEVVEAYGDDVDWLDDFDMGIFDQNPQSSLLGSLMQQKQKFSPSKFYTMPSSFSGKPSTSSPSGASTSSKFRLGEVLSSIMAAALSADTTPAAETPAATTVVEATMATSATETTAMVTEATVLSASTAMVTEVTFPLKSEAVTTVATGQPQPQPPPQQPQAQPLQQTQPSVAAPTVPPVVQQQVPEVSVRQAPPVAWTIEAKTLPSLTLNGEELQQFQQQLQQHTQLLCQMFLMARENDTLTDCANQSKQYLAELDLLAGVNEDGMRSQGNVDQRQAQFQSFFRSCNLGGALELLKTPKLPIIEEEEEFREKKAVTRSKPPPFRIELGDMMAHSKVFIHAELLPKNMFHDISRSSKIIFVEGEDKLVTRGLHQFGKFENGFHLIQSLMMPCKTSSQIRNRIKNLLCHRKCKVDVNNPIVIYKSTKQLVHSPSMCAVVRPHQATAPVNIRNNKKLPKWVLNIQGGQPHIKDCFLESEQERGMRRVQTLSPLKPKLHIPYQTPAQDQVQVPVQDGGPVIGQFHPGATPHYILASNVGLTAGGLILQPGQQIIPPGLLPRTVCEVKYVIDSPQMSAIAAGNAPPAEGLPSVPQSSTGAESVASPATQSVASSYANPVLNLPPSSTVSLAAQMARAATNVTSSIAPQMEMDNITETTSHSVVRTLQFSDFHASTAQTALEKINAESYQTNGSERIAMPLPDTQAEIALHTTQEALNQSAERTAQAEAALSVFSSKRRTSLVPLGVGPRNTVRELIMKKRNKKLSPRRRLGGFVSMSSLASKGMSSLNKFKLGTARNSPERLRLRSPNAKQSPGKMTVRRDGDKERSPDSAKANQGLAESGESIMTQNATGERRTSDTDEDCIPLEAALRQLDEEEETMRTASPKVIAAENLIALRCDESLSDIDASSKVQKEVQSIPVSTALTASPEMGPSPSTKHSPLQMTVRMDDKVATEAHVPVRLASSEPMQGITIGSSVGSASQIITVNRVQSPTVELSRTASPVVVAPPAIPDGDTPSTIPSLPAVQQEDTTSQMSEGAASANGNPKLPFDLAMDQSEMMASTATGGKSPTLDEQSAAREFLSGGEQGGPGEDGEEEMETGRRSNVKVAAKRIKSKLRKDLESTVVLLDPDIVNQDPYKEEREMAFAKDFLDRVKEALHDNLDQYRNFLRVFNEYSEDPNSSIANLYYAVKYVLSERPDLIEEFTAFMPPDVALQCGVFLECLEFSKARLFLRQVEVHFYKQPAHIQRIVKTMVQWGETQRNYQDLKEALIPLLKGQPHLEQELSMLFPDSRPPENYMMDFEEINLTDEKKMACDDFEEIELSESEEEEEGTITKQQGRGATYRNILDPWKGLNDELQYGTRSCKCNCHEKSQDSRVQRKTRHCAYCSAMVTRAELISSLRGLCPGRSRPLRDRSVSRRGGGGPGEGKRRGRGSKMADAAKGEETTNEAVNHLSQMCDNLADYLQDNASATEDEDDVEDDEEGGDEDHDDDEEDDDEDDHDDDDDVDIGEEDEDEDELGVATGDDDDDDDVADHEDDIEGHEDEEEEEEEEEEEDVADDRDDEDDDDDEGGVISEDDADDEAEDGGELNHMTSGESTDDLNGDHSPCTSQGSRETMDSGNSNSGSQLSTSPASSHTTLLGSGVTMDTDSRSLTCSPMEFQNTLKDEEKAVDAIVDSEKEGVPASDVVSAEPEIKTKTAPEGMESESTDGKMTDEQGLGSDAIASARSGVQETKRREQETERREQETERREQETPVPAGDKEMMVDGGEQEEPNDGDKVEQEGGGAAVDPQQSSTGETDGASSGSTWNRDADRVLLQACQEKGAREETFINVASQLTDKTPQQVKERFAILMKLFHHDEEPSNDEDDEEEESEGEEDEEEDEDDGGDQTDS</sequence>